<dbReference type="SUPFAM" id="SSF75169">
    <property type="entry name" value="DsrEFH-like"/>
    <property type="match status" value="1"/>
</dbReference>
<dbReference type="InterPro" id="IPR027396">
    <property type="entry name" value="DsrEFH-like"/>
</dbReference>
<reference evidence="2 3" key="1">
    <citation type="submission" date="2020-08" db="EMBL/GenBank/DDBJ databases">
        <title>Exploring microbial biodiversity for novel pathways involved in the catabolism of aromatic compounds derived from lignin.</title>
        <authorList>
            <person name="Elkins J."/>
        </authorList>
    </citation>
    <scope>NUCLEOTIDE SEQUENCE [LARGE SCALE GENOMIC DNA]</scope>
    <source>
        <strain evidence="2 3">B1D3A</strain>
    </source>
</reference>
<protein>
    <submittedName>
        <fullName evidence="2">Intracellular sulfur oxidation DsrE/DsrF family protein</fullName>
    </submittedName>
</protein>
<evidence type="ECO:0000313" key="2">
    <source>
        <dbReference type="EMBL" id="MBB5988012.1"/>
    </source>
</evidence>
<dbReference type="Gene3D" id="3.40.1260.10">
    <property type="entry name" value="DsrEFH-like"/>
    <property type="match status" value="1"/>
</dbReference>
<gene>
    <name evidence="2" type="ORF">HNP60_003986</name>
</gene>
<accession>A0ABR6NMT7</accession>
<dbReference type="Pfam" id="PF02635">
    <property type="entry name" value="DsrE"/>
    <property type="match status" value="1"/>
</dbReference>
<sequence length="182" mass="18949">MRLPVLLFAGMALLPAAVPAAAQSPAFRPGPVFTDFGQTAPVDSDLVIPPDAQLKVAFDAKDAAPAGEVNKTINSAARFINMHVAAGVAPDRIKVTVVVHGPASWDVVRDEAYRAHKEGRSNGSASAVAQLLEKGVDIYLCGQSAASLGIAKDDLLPGVRLALSAMSAHVLLQQQGYAINPF</sequence>
<name>A0ABR6NMT7_9SPHN</name>
<evidence type="ECO:0000313" key="3">
    <source>
        <dbReference type="Proteomes" id="UP001138540"/>
    </source>
</evidence>
<dbReference type="EMBL" id="JACHKA010000001">
    <property type="protein sequence ID" value="MBB5988012.1"/>
    <property type="molecule type" value="Genomic_DNA"/>
</dbReference>
<feature type="chain" id="PRO_5046856110" evidence="1">
    <location>
        <begin position="23"/>
        <end position="182"/>
    </location>
</feature>
<dbReference type="PANTHER" id="PTHR37691:SF1">
    <property type="entry name" value="BLR3518 PROTEIN"/>
    <property type="match status" value="1"/>
</dbReference>
<dbReference type="PANTHER" id="PTHR37691">
    <property type="entry name" value="BLR3518 PROTEIN"/>
    <property type="match status" value="1"/>
</dbReference>
<dbReference type="RefSeq" id="WP_184156756.1">
    <property type="nucleotide sequence ID" value="NZ_JACHKA010000001.1"/>
</dbReference>
<keyword evidence="3" id="KW-1185">Reference proteome</keyword>
<evidence type="ECO:0000256" key="1">
    <source>
        <dbReference type="SAM" id="SignalP"/>
    </source>
</evidence>
<comment type="caution">
    <text evidence="2">The sequence shown here is derived from an EMBL/GenBank/DDBJ whole genome shotgun (WGS) entry which is preliminary data.</text>
</comment>
<keyword evidence="1" id="KW-0732">Signal</keyword>
<organism evidence="2 3">
    <name type="scientific">Sphingobium lignivorans</name>
    <dbReference type="NCBI Taxonomy" id="2735886"/>
    <lineage>
        <taxon>Bacteria</taxon>
        <taxon>Pseudomonadati</taxon>
        <taxon>Pseudomonadota</taxon>
        <taxon>Alphaproteobacteria</taxon>
        <taxon>Sphingomonadales</taxon>
        <taxon>Sphingomonadaceae</taxon>
        <taxon>Sphingobium</taxon>
    </lineage>
</organism>
<proteinExistence type="predicted"/>
<feature type="signal peptide" evidence="1">
    <location>
        <begin position="1"/>
        <end position="22"/>
    </location>
</feature>
<dbReference type="Proteomes" id="UP001138540">
    <property type="component" value="Unassembled WGS sequence"/>
</dbReference>
<dbReference type="InterPro" id="IPR003787">
    <property type="entry name" value="Sulphur_relay_DsrE/F-like"/>
</dbReference>